<reference evidence="9 10" key="1">
    <citation type="journal article" date="2024" name="Front. Microbiol.">
        <title>Novel thermophilic genera Geochorda gen. nov. and Carboxydochorda gen. nov. from the deep terrestrial subsurface reveal the ecophysiological diversity in the class Limnochordia.</title>
        <authorList>
            <person name="Karnachuk O.V."/>
            <person name="Lukina A.P."/>
            <person name="Avakyan M.R."/>
            <person name="Kadnikov V.V."/>
            <person name="Begmatov S."/>
            <person name="Beletsky A.V."/>
            <person name="Vlasova K.G."/>
            <person name="Novikov A.A."/>
            <person name="Shcherbakova V.A."/>
            <person name="Mardanov A.V."/>
            <person name="Ravin N.V."/>
        </authorList>
    </citation>
    <scope>NUCLEOTIDE SEQUENCE [LARGE SCALE GENOMIC DNA]</scope>
    <source>
        <strain evidence="9 10">L945</strain>
    </source>
</reference>
<feature type="domain" description="4Fe-4S ferredoxin-type" evidence="7">
    <location>
        <begin position="178"/>
        <end position="207"/>
    </location>
</feature>
<dbReference type="InterPro" id="IPR006963">
    <property type="entry name" value="Mopterin_OxRdtase_4Fe-4S_dom"/>
</dbReference>
<dbReference type="InterPro" id="IPR017900">
    <property type="entry name" value="4Fe4S_Fe_S_CS"/>
</dbReference>
<dbReference type="InterPro" id="IPR036010">
    <property type="entry name" value="2Fe-2S_ferredoxin-like_sf"/>
</dbReference>
<dbReference type="Pfam" id="PF13510">
    <property type="entry name" value="Fer2_4"/>
    <property type="match status" value="1"/>
</dbReference>
<keyword evidence="5" id="KW-0411">Iron-sulfur</keyword>
<dbReference type="RefSeq" id="WP_324717241.1">
    <property type="nucleotide sequence ID" value="NZ_CP141615.1"/>
</dbReference>
<evidence type="ECO:0000256" key="1">
    <source>
        <dbReference type="ARBA" id="ARBA00003532"/>
    </source>
</evidence>
<dbReference type="PROSITE" id="PS00551">
    <property type="entry name" value="MOLYBDOPTERIN_PROK_1"/>
    <property type="match status" value="1"/>
</dbReference>
<evidence type="ECO:0000256" key="5">
    <source>
        <dbReference type="ARBA" id="ARBA00023014"/>
    </source>
</evidence>
<keyword evidence="3" id="KW-0479">Metal-binding</keyword>
<evidence type="ECO:0000259" key="8">
    <source>
        <dbReference type="PROSITE" id="PS51669"/>
    </source>
</evidence>
<keyword evidence="10" id="KW-1185">Reference proteome</keyword>
<protein>
    <submittedName>
        <fullName evidence="9">2Fe-2S iron-sulfur cluster-binding protein</fullName>
    </submittedName>
</protein>
<dbReference type="PROSITE" id="PS00641">
    <property type="entry name" value="COMPLEX1_75K_1"/>
    <property type="match status" value="1"/>
</dbReference>
<dbReference type="Gene3D" id="2.20.25.90">
    <property type="entry name" value="ADC-like domains"/>
    <property type="match status" value="1"/>
</dbReference>
<evidence type="ECO:0000259" key="7">
    <source>
        <dbReference type="PROSITE" id="PS51379"/>
    </source>
</evidence>
<evidence type="ECO:0000259" key="6">
    <source>
        <dbReference type="PROSITE" id="PS51085"/>
    </source>
</evidence>
<dbReference type="SMART" id="SM00926">
    <property type="entry name" value="Molybdop_Fe4S4"/>
    <property type="match status" value="1"/>
</dbReference>
<organism evidence="9 10">
    <name type="scientific">Carboxydichorda subterranea</name>
    <dbReference type="NCBI Taxonomy" id="3109565"/>
    <lineage>
        <taxon>Bacteria</taxon>
        <taxon>Bacillati</taxon>
        <taxon>Bacillota</taxon>
        <taxon>Limnochordia</taxon>
        <taxon>Limnochordales</taxon>
        <taxon>Geochordaceae</taxon>
        <taxon>Carboxydichorda</taxon>
    </lineage>
</organism>
<dbReference type="Gene3D" id="3.30.70.20">
    <property type="match status" value="1"/>
</dbReference>
<dbReference type="Proteomes" id="UP001332192">
    <property type="component" value="Chromosome"/>
</dbReference>
<evidence type="ECO:0000313" key="10">
    <source>
        <dbReference type="Proteomes" id="UP001332192"/>
    </source>
</evidence>
<comment type="function">
    <text evidence="1">Ferredoxins are iron-sulfur proteins that transfer electrons in a wide variety of metabolic reactions.</text>
</comment>
<dbReference type="PANTHER" id="PTHR24960">
    <property type="entry name" value="PHOTOSYSTEM I IRON-SULFUR CENTER-RELATED"/>
    <property type="match status" value="1"/>
</dbReference>
<dbReference type="Pfam" id="PF04879">
    <property type="entry name" value="Molybdop_Fe4S4"/>
    <property type="match status" value="1"/>
</dbReference>
<dbReference type="PROSITE" id="PS00198">
    <property type="entry name" value="4FE4S_FER_1"/>
    <property type="match status" value="1"/>
</dbReference>
<dbReference type="Pfam" id="PF13187">
    <property type="entry name" value="Fer4_9"/>
    <property type="match status" value="1"/>
</dbReference>
<dbReference type="InterPro" id="IPR001041">
    <property type="entry name" value="2Fe-2S_ferredoxin-type"/>
</dbReference>
<evidence type="ECO:0000313" key="9">
    <source>
        <dbReference type="EMBL" id="WRP17970.1"/>
    </source>
</evidence>
<dbReference type="PANTHER" id="PTHR24960:SF84">
    <property type="entry name" value="HYDROGENASE SUBUNIT"/>
    <property type="match status" value="1"/>
</dbReference>
<proteinExistence type="predicted"/>
<gene>
    <name evidence="9" type="ORF">U7230_02865</name>
</gene>
<sequence length="295" mass="32449">MRLTIDGHPVEGPPGSTILEAARSVGVPIPTVCYHETLEPIGACRVCVVEVEGARTLVPACQRRVEEGMVVRTDTERVRANRRMVVELLESSADTRLAPEIGRLASELGADPGRWASLQHEKPLPARGPKLDNELYVREPDRCILCYRCVKACGEQVQNTFAIAVAGRGYEARIDPGFDLPLPDSACVFCGNCVAVCPTEALTFRTQWEMRRDGAWDESRQRTVTTVCPYCGVGCQLQLTVQDNRIVKVTAPVDDPTTRGYLCIKGRFGWQYVHAGLQTAPEALPKAQTDARRTA</sequence>
<name>A0ABZ1BZH1_9FIRM</name>
<dbReference type="InterPro" id="IPR017896">
    <property type="entry name" value="4Fe4S_Fe-S-bd"/>
</dbReference>
<dbReference type="InterPro" id="IPR000283">
    <property type="entry name" value="NADH_UbQ_OxRdtase_75kDa_su_CS"/>
</dbReference>
<dbReference type="PROSITE" id="PS51379">
    <property type="entry name" value="4FE4S_FER_2"/>
    <property type="match status" value="2"/>
</dbReference>
<dbReference type="PROSITE" id="PS51085">
    <property type="entry name" value="2FE2S_FER_2"/>
    <property type="match status" value="1"/>
</dbReference>
<dbReference type="CDD" id="cd00207">
    <property type="entry name" value="fer2"/>
    <property type="match status" value="1"/>
</dbReference>
<dbReference type="SUPFAM" id="SSF54292">
    <property type="entry name" value="2Fe-2S ferredoxin-like"/>
    <property type="match status" value="1"/>
</dbReference>
<dbReference type="Gene3D" id="3.10.20.740">
    <property type="match status" value="1"/>
</dbReference>
<feature type="domain" description="2Fe-2S ferredoxin-type" evidence="6">
    <location>
        <begin position="1"/>
        <end position="77"/>
    </location>
</feature>
<evidence type="ECO:0000256" key="4">
    <source>
        <dbReference type="ARBA" id="ARBA00023004"/>
    </source>
</evidence>
<feature type="domain" description="4Fe-4S Mo/W bis-MGD-type" evidence="8">
    <location>
        <begin position="221"/>
        <end position="277"/>
    </location>
</feature>
<evidence type="ECO:0000256" key="3">
    <source>
        <dbReference type="ARBA" id="ARBA00022723"/>
    </source>
</evidence>
<dbReference type="EMBL" id="CP141615">
    <property type="protein sequence ID" value="WRP17970.1"/>
    <property type="molecule type" value="Genomic_DNA"/>
</dbReference>
<dbReference type="InterPro" id="IPR027467">
    <property type="entry name" value="MopterinOxRdtase_cofactor_BS"/>
</dbReference>
<accession>A0ABZ1BZH1</accession>
<dbReference type="InterPro" id="IPR050157">
    <property type="entry name" value="PSI_iron-sulfur_center"/>
</dbReference>
<evidence type="ECO:0000256" key="2">
    <source>
        <dbReference type="ARBA" id="ARBA00022485"/>
    </source>
</evidence>
<dbReference type="SUPFAM" id="SSF53706">
    <property type="entry name" value="Formate dehydrogenase/DMSO reductase, domains 1-3"/>
    <property type="match status" value="1"/>
</dbReference>
<feature type="domain" description="4Fe-4S ferredoxin-type" evidence="7">
    <location>
        <begin position="133"/>
        <end position="163"/>
    </location>
</feature>
<keyword evidence="4" id="KW-0408">Iron</keyword>
<dbReference type="PROSITE" id="PS51669">
    <property type="entry name" value="4FE4S_MOW_BIS_MGD"/>
    <property type="match status" value="1"/>
</dbReference>
<keyword evidence="2" id="KW-0004">4Fe-4S</keyword>
<dbReference type="SUPFAM" id="SSF54862">
    <property type="entry name" value="4Fe-4S ferredoxins"/>
    <property type="match status" value="1"/>
</dbReference>